<sequence length="140" mass="16288">MPITYFQNHVVTITYDENLQLGAAVWNGFLSSTEFKEASETCLRLIEDHKPLRWLGDNRRLRVIRQADQDWFAEHITPRLAASSLRRNAILLSEDLFNRMAVDQIVKRATSLGNMEVMEFDKREEAMAWLLEPIHSLEQG</sequence>
<dbReference type="InterPro" id="IPR021866">
    <property type="entry name" value="SpoIIAA-like"/>
</dbReference>
<gene>
    <name evidence="1" type="ORF">SAMN05421739_103340</name>
</gene>
<evidence type="ECO:0000313" key="1">
    <source>
        <dbReference type="EMBL" id="SFG70283.1"/>
    </source>
</evidence>
<dbReference type="AlphaFoldDB" id="A0A1I2U002"/>
<reference evidence="2" key="1">
    <citation type="submission" date="2016-10" db="EMBL/GenBank/DDBJ databases">
        <authorList>
            <person name="Varghese N."/>
            <person name="Submissions S."/>
        </authorList>
    </citation>
    <scope>NUCLEOTIDE SEQUENCE [LARGE SCALE GENOMIC DNA]</scope>
    <source>
        <strain evidence="2">LP51</strain>
    </source>
</reference>
<proteinExistence type="predicted"/>
<protein>
    <submittedName>
        <fullName evidence="1">SpoIIAA-like</fullName>
    </submittedName>
</protein>
<dbReference type="OrthoDB" id="979415at2"/>
<dbReference type="STRING" id="1436961.SAMN05421739_103340"/>
<dbReference type="Proteomes" id="UP000198724">
    <property type="component" value="Unassembled WGS sequence"/>
</dbReference>
<dbReference type="RefSeq" id="WP_092101022.1">
    <property type="nucleotide sequence ID" value="NZ_FOOT01000003.1"/>
</dbReference>
<evidence type="ECO:0000313" key="2">
    <source>
        <dbReference type="Proteomes" id="UP000198724"/>
    </source>
</evidence>
<dbReference type="EMBL" id="FOOT01000003">
    <property type="protein sequence ID" value="SFG70283.1"/>
    <property type="molecule type" value="Genomic_DNA"/>
</dbReference>
<keyword evidence="2" id="KW-1185">Reference proteome</keyword>
<name>A0A1I2U002_9BACT</name>
<dbReference type="Pfam" id="PF11964">
    <property type="entry name" value="SpoIIAA-like"/>
    <property type="match status" value="1"/>
</dbReference>
<accession>A0A1I2U002</accession>
<organism evidence="1 2">
    <name type="scientific">Pontibacter chinhatensis</name>
    <dbReference type="NCBI Taxonomy" id="1436961"/>
    <lineage>
        <taxon>Bacteria</taxon>
        <taxon>Pseudomonadati</taxon>
        <taxon>Bacteroidota</taxon>
        <taxon>Cytophagia</taxon>
        <taxon>Cytophagales</taxon>
        <taxon>Hymenobacteraceae</taxon>
        <taxon>Pontibacter</taxon>
    </lineage>
</organism>